<evidence type="ECO:0000313" key="3">
    <source>
        <dbReference type="Proteomes" id="UP000554482"/>
    </source>
</evidence>
<feature type="compositionally biased region" description="Polar residues" evidence="1">
    <location>
        <begin position="199"/>
        <end position="209"/>
    </location>
</feature>
<gene>
    <name evidence="2" type="ORF">FRX31_024619</name>
</gene>
<proteinExistence type="predicted"/>
<dbReference type="Proteomes" id="UP000554482">
    <property type="component" value="Unassembled WGS sequence"/>
</dbReference>
<sequence length="209" mass="23404">MVVQQPLGIRNLRFHYGGDFKVVGQLPSKLRCYSGGATVDSRDWDGDEVFLGDLKKEAFKLITIPEDHDVVFSWFYLKAKDGHINQRLYIENDIDIITMWETQKPTPGNILHLYVEFKPKDQNSNFVPPPPNTSSDFNTTQCPQSLDFILSEAPPLLSQVDSSGPGASRQQHKRAKFATRGGKAGHNALNVPARRSRRLNSSGGVHNET</sequence>
<accession>A0A7J6VL08</accession>
<feature type="region of interest" description="Disordered" evidence="1">
    <location>
        <begin position="159"/>
        <end position="209"/>
    </location>
</feature>
<feature type="non-terminal residue" evidence="2">
    <location>
        <position position="209"/>
    </location>
</feature>
<protein>
    <submittedName>
        <fullName evidence="2">Uncharacterized protein</fullName>
    </submittedName>
</protein>
<evidence type="ECO:0000256" key="1">
    <source>
        <dbReference type="SAM" id="MobiDB-lite"/>
    </source>
</evidence>
<dbReference type="EMBL" id="JABWDY010030198">
    <property type="protein sequence ID" value="KAF5185794.1"/>
    <property type="molecule type" value="Genomic_DNA"/>
</dbReference>
<comment type="caution">
    <text evidence="2">The sequence shown here is derived from an EMBL/GenBank/DDBJ whole genome shotgun (WGS) entry which is preliminary data.</text>
</comment>
<dbReference type="AlphaFoldDB" id="A0A7J6VL08"/>
<evidence type="ECO:0000313" key="2">
    <source>
        <dbReference type="EMBL" id="KAF5185794.1"/>
    </source>
</evidence>
<name>A0A7J6VL08_THATH</name>
<reference evidence="2 3" key="1">
    <citation type="submission" date="2020-06" db="EMBL/GenBank/DDBJ databases">
        <title>Transcriptomic and genomic resources for Thalictrum thalictroides and T. hernandezii: Facilitating candidate gene discovery in an emerging model plant lineage.</title>
        <authorList>
            <person name="Arias T."/>
            <person name="Riano-Pachon D.M."/>
            <person name="Di Stilio V.S."/>
        </authorList>
    </citation>
    <scope>NUCLEOTIDE SEQUENCE [LARGE SCALE GENOMIC DNA]</scope>
    <source>
        <strain evidence="3">cv. WT478/WT964</strain>
        <tissue evidence="2">Leaves</tissue>
    </source>
</reference>
<organism evidence="2 3">
    <name type="scientific">Thalictrum thalictroides</name>
    <name type="common">Rue-anemone</name>
    <name type="synonym">Anemone thalictroides</name>
    <dbReference type="NCBI Taxonomy" id="46969"/>
    <lineage>
        <taxon>Eukaryota</taxon>
        <taxon>Viridiplantae</taxon>
        <taxon>Streptophyta</taxon>
        <taxon>Embryophyta</taxon>
        <taxon>Tracheophyta</taxon>
        <taxon>Spermatophyta</taxon>
        <taxon>Magnoliopsida</taxon>
        <taxon>Ranunculales</taxon>
        <taxon>Ranunculaceae</taxon>
        <taxon>Thalictroideae</taxon>
        <taxon>Thalictrum</taxon>
    </lineage>
</organism>
<keyword evidence="3" id="KW-1185">Reference proteome</keyword>